<sequence length="117" mass="12496">MDNAAPGAVLHVVVAASPQAGQVLEQLLRLPLGATVADAVQASGWAPGGVPSPQWVACGVWGRVVAPQQQLRDQDRVELYRPLSVDPKVARRERFARQGARAAGLFARQRAIVPRSD</sequence>
<dbReference type="PANTHER" id="PTHR37483">
    <property type="entry name" value="UPF0125 PROTEIN RATB"/>
    <property type="match status" value="1"/>
</dbReference>
<comment type="caution">
    <text evidence="3">The sequence shown here is derived from an EMBL/GenBank/DDBJ whole genome shotgun (WGS) entry which is preliminary data.</text>
</comment>
<proteinExistence type="inferred from homology"/>
<dbReference type="OrthoDB" id="9796575at2"/>
<dbReference type="HAMAP" id="MF_00460">
    <property type="entry name" value="UPF0125_RnfH"/>
    <property type="match status" value="1"/>
</dbReference>
<reference evidence="3 4" key="1">
    <citation type="submission" date="2019-03" db="EMBL/GenBank/DDBJ databases">
        <title>Genomic Encyclopedia of Type Strains, Phase IV (KMG-IV): sequencing the most valuable type-strain genomes for metagenomic binning, comparative biology and taxonomic classification.</title>
        <authorList>
            <person name="Goeker M."/>
        </authorList>
    </citation>
    <scope>NUCLEOTIDE SEQUENCE [LARGE SCALE GENOMIC DNA]</scope>
    <source>
        <strain evidence="3 4">DSM 1837</strain>
    </source>
</reference>
<dbReference type="Proteomes" id="UP000295182">
    <property type="component" value="Unassembled WGS sequence"/>
</dbReference>
<dbReference type="AlphaFoldDB" id="A0A4R2N7P2"/>
<evidence type="ECO:0000256" key="1">
    <source>
        <dbReference type="ARBA" id="ARBA00010645"/>
    </source>
</evidence>
<name>A0A4R2N7P2_9BURK</name>
<dbReference type="PANTHER" id="PTHR37483:SF1">
    <property type="entry name" value="UPF0125 PROTEIN RATB"/>
    <property type="match status" value="1"/>
</dbReference>
<protein>
    <recommendedName>
        <fullName evidence="2">UPF0125 protein EV674_11526</fullName>
    </recommendedName>
</protein>
<dbReference type="Gene3D" id="3.10.20.280">
    <property type="entry name" value="RnfH-like"/>
    <property type="match status" value="1"/>
</dbReference>
<comment type="similarity">
    <text evidence="1 2">Belongs to the UPF0125 (RnfH) family.</text>
</comment>
<accession>A0A4R2N7P2</accession>
<gene>
    <name evidence="3" type="ORF">EV674_11526</name>
</gene>
<evidence type="ECO:0000313" key="3">
    <source>
        <dbReference type="EMBL" id="TCP16888.1"/>
    </source>
</evidence>
<evidence type="ECO:0000313" key="4">
    <source>
        <dbReference type="Proteomes" id="UP000295182"/>
    </source>
</evidence>
<dbReference type="InterPro" id="IPR037021">
    <property type="entry name" value="RnfH_sf"/>
</dbReference>
<dbReference type="InterPro" id="IPR005346">
    <property type="entry name" value="RnfH"/>
</dbReference>
<dbReference type="InterPro" id="IPR016155">
    <property type="entry name" value="Mopterin_synth/thiamin_S_b"/>
</dbReference>
<dbReference type="EMBL" id="SLXH01000015">
    <property type="protein sequence ID" value="TCP16888.1"/>
    <property type="molecule type" value="Genomic_DNA"/>
</dbReference>
<evidence type="ECO:0000256" key="2">
    <source>
        <dbReference type="HAMAP-Rule" id="MF_00460"/>
    </source>
</evidence>
<keyword evidence="4" id="KW-1185">Reference proteome</keyword>
<dbReference type="Pfam" id="PF03658">
    <property type="entry name" value="Ub-RnfH"/>
    <property type="match status" value="1"/>
</dbReference>
<organism evidence="3 4">
    <name type="scientific">Simplicispira metamorpha</name>
    <dbReference type="NCBI Taxonomy" id="80881"/>
    <lineage>
        <taxon>Bacteria</taxon>
        <taxon>Pseudomonadati</taxon>
        <taxon>Pseudomonadota</taxon>
        <taxon>Betaproteobacteria</taxon>
        <taxon>Burkholderiales</taxon>
        <taxon>Comamonadaceae</taxon>
        <taxon>Simplicispira</taxon>
    </lineage>
</organism>
<dbReference type="SUPFAM" id="SSF54285">
    <property type="entry name" value="MoaD/ThiS"/>
    <property type="match status" value="1"/>
</dbReference>
<dbReference type="RefSeq" id="WP_119014247.1">
    <property type="nucleotide sequence ID" value="NZ_QXNC01000030.1"/>
</dbReference>